<evidence type="ECO:0008006" key="5">
    <source>
        <dbReference type="Google" id="ProtNLM"/>
    </source>
</evidence>
<protein>
    <recommendedName>
        <fullName evidence="5">Trp biosynthesis protein</fullName>
    </recommendedName>
</protein>
<keyword evidence="1" id="KW-0472">Membrane</keyword>
<evidence type="ECO:0000313" key="4">
    <source>
        <dbReference type="Proteomes" id="UP000295198"/>
    </source>
</evidence>
<reference evidence="3 4" key="1">
    <citation type="submission" date="2019-01" db="EMBL/GenBank/DDBJ databases">
        <title>Nocardioides guangzhouensis sp. nov., an actinobacterium isolated from soil.</title>
        <authorList>
            <person name="Fu Y."/>
            <person name="Cai Y."/>
            <person name="Lin Z."/>
            <person name="Chen P."/>
        </authorList>
    </citation>
    <scope>NUCLEOTIDE SEQUENCE [LARGE SCALE GENOMIC DNA]</scope>
    <source>
        <strain evidence="3 4">130</strain>
    </source>
</reference>
<feature type="transmembrane region" description="Helical" evidence="1">
    <location>
        <begin position="57"/>
        <end position="75"/>
    </location>
</feature>
<accession>A0A4Q4ZAE2</accession>
<organism evidence="3 4">
    <name type="scientific">Nocardioides guangzhouensis</name>
    <dbReference type="NCBI Taxonomy" id="2497878"/>
    <lineage>
        <taxon>Bacteria</taxon>
        <taxon>Bacillati</taxon>
        <taxon>Actinomycetota</taxon>
        <taxon>Actinomycetes</taxon>
        <taxon>Propionibacteriales</taxon>
        <taxon>Nocardioidaceae</taxon>
        <taxon>Nocardioides</taxon>
    </lineage>
</organism>
<dbReference type="RefSeq" id="WP_134718401.1">
    <property type="nucleotide sequence ID" value="NZ_SDKM01000020.1"/>
</dbReference>
<dbReference type="AlphaFoldDB" id="A0A4Q4ZAE2"/>
<proteinExistence type="predicted"/>
<feature type="transmembrane region" description="Helical" evidence="1">
    <location>
        <begin position="82"/>
        <end position="103"/>
    </location>
</feature>
<feature type="transmembrane region" description="Helical" evidence="1">
    <location>
        <begin position="128"/>
        <end position="148"/>
    </location>
</feature>
<keyword evidence="2" id="KW-0732">Signal</keyword>
<gene>
    <name evidence="3" type="ORF">EKO23_14225</name>
</gene>
<feature type="chain" id="PRO_5039355927" description="Trp biosynthesis protein" evidence="2">
    <location>
        <begin position="23"/>
        <end position="194"/>
    </location>
</feature>
<dbReference type="Pfam" id="PF09534">
    <property type="entry name" value="Trp_oprn_chp"/>
    <property type="match status" value="1"/>
</dbReference>
<keyword evidence="1" id="KW-0812">Transmembrane</keyword>
<dbReference type="EMBL" id="SDKM01000020">
    <property type="protein sequence ID" value="RYP84920.1"/>
    <property type="molecule type" value="Genomic_DNA"/>
</dbReference>
<keyword evidence="4" id="KW-1185">Reference proteome</keyword>
<dbReference type="InterPro" id="IPR019051">
    <property type="entry name" value="Trp_biosyn_TM_oprn/chp"/>
</dbReference>
<feature type="signal peptide" evidence="2">
    <location>
        <begin position="1"/>
        <end position="22"/>
    </location>
</feature>
<comment type="caution">
    <text evidence="3">The sequence shown here is derived from an EMBL/GenBank/DDBJ whole genome shotgun (WGS) entry which is preliminary data.</text>
</comment>
<evidence type="ECO:0000313" key="3">
    <source>
        <dbReference type="EMBL" id="RYP84920.1"/>
    </source>
</evidence>
<sequence>MPESRRTFAPVVLLGLASGALAAVAGTRQWAEVTGGASDAAVPMAEAAYADAGQMPLAGALSLLVLASWGVVLVTRGKVRRALAVVGAVAAVGLLVTTVLGWWSTQDDMRETFRSVGLAGDVETGMTGWWWAALVGAVGSVAATLLAVRHVAAWPAMGSRYDAPGAPKERVVDPDDAADGELWRAIDEGHDPTA</sequence>
<evidence type="ECO:0000256" key="1">
    <source>
        <dbReference type="SAM" id="Phobius"/>
    </source>
</evidence>
<keyword evidence="1" id="KW-1133">Transmembrane helix</keyword>
<dbReference type="Proteomes" id="UP000295198">
    <property type="component" value="Unassembled WGS sequence"/>
</dbReference>
<name>A0A4Q4ZAE2_9ACTN</name>
<evidence type="ECO:0000256" key="2">
    <source>
        <dbReference type="SAM" id="SignalP"/>
    </source>
</evidence>
<dbReference type="OrthoDB" id="3712369at2"/>